<dbReference type="Gene3D" id="3.20.20.330">
    <property type="entry name" value="Homocysteine-binding-like domain"/>
    <property type="match status" value="1"/>
</dbReference>
<comment type="caution">
    <text evidence="12">The sequence shown here is derived from an EMBL/GenBank/DDBJ whole genome shotgun (WGS) entry which is preliminary data.</text>
</comment>
<evidence type="ECO:0000256" key="4">
    <source>
        <dbReference type="ARBA" id="ARBA00022691"/>
    </source>
</evidence>
<dbReference type="InterPro" id="IPR004223">
    <property type="entry name" value="VitB12-dep_Met_synth_activ_dom"/>
</dbReference>
<dbReference type="Pfam" id="PF02574">
    <property type="entry name" value="S-methyl_trans"/>
    <property type="match status" value="1"/>
</dbReference>
<accession>M9LKV8</accession>
<comment type="similarity">
    <text evidence="1">Belongs to the vitamin-B12 dependent methionine synthase family.</text>
</comment>
<dbReference type="Pfam" id="PF02965">
    <property type="entry name" value="Met_synt_B12"/>
    <property type="match status" value="1"/>
</dbReference>
<dbReference type="EMBL" id="BALG01000002">
    <property type="protein sequence ID" value="GAC40726.1"/>
    <property type="molecule type" value="Genomic_DNA"/>
</dbReference>
<protein>
    <submittedName>
        <fullName evidence="12">Methionine synthase I</fullName>
    </submittedName>
</protein>
<evidence type="ECO:0000256" key="1">
    <source>
        <dbReference type="ARBA" id="ARBA00010398"/>
    </source>
</evidence>
<keyword evidence="2 8" id="KW-0489">Methyltransferase</keyword>
<evidence type="ECO:0000259" key="11">
    <source>
        <dbReference type="PROSITE" id="PS51337"/>
    </source>
</evidence>
<evidence type="ECO:0000259" key="9">
    <source>
        <dbReference type="PROSITE" id="PS50970"/>
    </source>
</evidence>
<dbReference type="Proteomes" id="UP000029453">
    <property type="component" value="Unassembled WGS sequence"/>
</dbReference>
<keyword evidence="3 8" id="KW-0808">Transferase</keyword>
<evidence type="ECO:0000256" key="7">
    <source>
        <dbReference type="PROSITE-ProRule" id="PRU00333"/>
    </source>
</evidence>
<comment type="cofactor">
    <cofactor evidence="7">
        <name>Zn(2+)</name>
        <dbReference type="ChEBI" id="CHEBI:29105"/>
    </cofactor>
</comment>
<gene>
    <name evidence="12" type="ORF">PPOP_0053</name>
</gene>
<dbReference type="GO" id="GO:0008705">
    <property type="term" value="F:methionine synthase activity"/>
    <property type="evidence" value="ECO:0007669"/>
    <property type="project" value="InterPro"/>
</dbReference>
<keyword evidence="4" id="KW-0949">S-adenosyl-L-methionine</keyword>
<dbReference type="InterPro" id="IPR037010">
    <property type="entry name" value="VitB12-dep_Met_synth_activ_sf"/>
</dbReference>
<dbReference type="InterPro" id="IPR036594">
    <property type="entry name" value="Meth_synthase_dom"/>
</dbReference>
<dbReference type="SUPFAM" id="SSF56507">
    <property type="entry name" value="Methionine synthase activation domain-like"/>
    <property type="match status" value="1"/>
</dbReference>
<dbReference type="GO" id="GO:0005829">
    <property type="term" value="C:cytosol"/>
    <property type="evidence" value="ECO:0007669"/>
    <property type="project" value="TreeGrafter"/>
</dbReference>
<sequence length="305" mass="34006">METTGQKLPFIIAGTIEPMGTTLAGQNIESFNISLEHLNPLSIGLNCATGPEFTRDHLRSFSALSRTAISCYPNAGLPDENGHYHESPKSLARKITTFAEQGWLNTAGGCCGTTPEHERKLPEALLYDTNDETLAEFVAAFRNRTVDKKVKTNDSPLEERLASYLVEGTKEGLIPDLTLALEKYSPLDMINGPLMKRMEEVGRLFNNNEMREVWGIPDPTEMTMKERFGARYQGIRVSFGYPACPNLEDQEPLFRLMHPEDIGVHLTEGFMMEPEASVTAIVFTHPQATYFNVDLALEGCPHTHN</sequence>
<dbReference type="PANTHER" id="PTHR45833">
    <property type="entry name" value="METHIONINE SYNTHASE"/>
    <property type="match status" value="1"/>
</dbReference>
<dbReference type="InterPro" id="IPR050554">
    <property type="entry name" value="Met_Synthase/Corrinoid"/>
</dbReference>
<dbReference type="InterPro" id="IPR003726">
    <property type="entry name" value="HCY_dom"/>
</dbReference>
<feature type="binding site" evidence="7">
    <location>
        <position position="110"/>
    </location>
    <ligand>
        <name>Zn(2+)</name>
        <dbReference type="ChEBI" id="CHEBI:29105"/>
    </ligand>
</feature>
<feature type="binding site" evidence="7">
    <location>
        <position position="111"/>
    </location>
    <ligand>
        <name>Zn(2+)</name>
        <dbReference type="ChEBI" id="CHEBI:29105"/>
    </ligand>
</feature>
<dbReference type="PROSITE" id="PS50974">
    <property type="entry name" value="ADOMET_ACTIVATION"/>
    <property type="match status" value="1"/>
</dbReference>
<keyword evidence="6" id="KW-0170">Cobalt</keyword>
<dbReference type="Gene3D" id="3.10.196.10">
    <property type="entry name" value="Vitamin B12-dependent methionine synthase, activation domain"/>
    <property type="match status" value="1"/>
</dbReference>
<evidence type="ECO:0000256" key="6">
    <source>
        <dbReference type="ARBA" id="ARBA00023285"/>
    </source>
</evidence>
<feature type="domain" description="B12-binding N-terminal" evidence="11">
    <location>
        <begin position="148"/>
        <end position="210"/>
    </location>
</feature>
<evidence type="ECO:0000256" key="2">
    <source>
        <dbReference type="ARBA" id="ARBA00022603"/>
    </source>
</evidence>
<name>M9LKV8_PAEPP</name>
<dbReference type="AlphaFoldDB" id="M9LKV8"/>
<dbReference type="SUPFAM" id="SSF47644">
    <property type="entry name" value="Methionine synthase domain"/>
    <property type="match status" value="1"/>
</dbReference>
<dbReference type="GO" id="GO:0032259">
    <property type="term" value="P:methylation"/>
    <property type="evidence" value="ECO:0007669"/>
    <property type="project" value="UniProtKB-KW"/>
</dbReference>
<evidence type="ECO:0000313" key="12">
    <source>
        <dbReference type="EMBL" id="GAC40726.1"/>
    </source>
</evidence>
<evidence type="ECO:0000256" key="5">
    <source>
        <dbReference type="ARBA" id="ARBA00022723"/>
    </source>
</evidence>
<dbReference type="SMART" id="SM01018">
    <property type="entry name" value="B12-binding_2"/>
    <property type="match status" value="1"/>
</dbReference>
<keyword evidence="7" id="KW-0862">Zinc</keyword>
<dbReference type="SUPFAM" id="SSF82282">
    <property type="entry name" value="Homocysteine S-methyltransferase"/>
    <property type="match status" value="1"/>
</dbReference>
<evidence type="ECO:0000256" key="8">
    <source>
        <dbReference type="PROSITE-ProRule" id="PRU00346"/>
    </source>
</evidence>
<feature type="domain" description="Hcy-binding" evidence="9">
    <location>
        <begin position="1"/>
        <end position="125"/>
    </location>
</feature>
<dbReference type="PANTHER" id="PTHR45833:SF1">
    <property type="entry name" value="METHIONINE SYNTHASE"/>
    <property type="match status" value="1"/>
</dbReference>
<proteinExistence type="inferred from homology"/>
<dbReference type="PROSITE" id="PS50970">
    <property type="entry name" value="HCY"/>
    <property type="match status" value="1"/>
</dbReference>
<dbReference type="GO" id="GO:0050667">
    <property type="term" value="P:homocysteine metabolic process"/>
    <property type="evidence" value="ECO:0007669"/>
    <property type="project" value="TreeGrafter"/>
</dbReference>
<organism evidence="12 13">
    <name type="scientific">Paenibacillus popilliae ATCC 14706</name>
    <dbReference type="NCBI Taxonomy" id="1212764"/>
    <lineage>
        <taxon>Bacteria</taxon>
        <taxon>Bacillati</taxon>
        <taxon>Bacillota</taxon>
        <taxon>Bacilli</taxon>
        <taxon>Bacillales</taxon>
        <taxon>Paenibacillaceae</taxon>
        <taxon>Paenibacillus</taxon>
    </lineage>
</organism>
<dbReference type="PROSITE" id="PS51337">
    <property type="entry name" value="B12_BINDING_NTER"/>
    <property type="match status" value="1"/>
</dbReference>
<feature type="binding site" evidence="7">
    <location>
        <position position="47"/>
    </location>
    <ligand>
        <name>Zn(2+)</name>
        <dbReference type="ChEBI" id="CHEBI:29105"/>
    </ligand>
</feature>
<evidence type="ECO:0000256" key="3">
    <source>
        <dbReference type="ARBA" id="ARBA00022679"/>
    </source>
</evidence>
<dbReference type="GO" id="GO:0046872">
    <property type="term" value="F:metal ion binding"/>
    <property type="evidence" value="ECO:0007669"/>
    <property type="project" value="UniProtKB-KW"/>
</dbReference>
<reference evidence="12 13" key="1">
    <citation type="submission" date="2012-10" db="EMBL/GenBank/DDBJ databases">
        <title>Draft Genome Sequence of Paenibacillus popilliae ATCC 14706T.</title>
        <authorList>
            <person name="Iiyama K."/>
            <person name="Mori K."/>
            <person name="Mon H."/>
            <person name="Chieda Y."/>
            <person name="Lee J.M."/>
            <person name="Kusakabe T."/>
            <person name="Tashiro K."/>
            <person name="Asano S."/>
            <person name="Yasunaga-Aoki C."/>
            <person name="Shimizu S."/>
        </authorList>
    </citation>
    <scope>NUCLEOTIDE SEQUENCE [LARGE SCALE GENOMIC DNA]</scope>
    <source>
        <strain evidence="12 13">ATCC 14706</strain>
    </source>
</reference>
<dbReference type="InterPro" id="IPR003759">
    <property type="entry name" value="Cbl-bd_cap"/>
</dbReference>
<evidence type="ECO:0000259" key="10">
    <source>
        <dbReference type="PROSITE" id="PS50974"/>
    </source>
</evidence>
<keyword evidence="13" id="KW-1185">Reference proteome</keyword>
<evidence type="ECO:0000313" key="13">
    <source>
        <dbReference type="Proteomes" id="UP000029453"/>
    </source>
</evidence>
<feature type="domain" description="AdoMet activation" evidence="10">
    <location>
        <begin position="194"/>
        <end position="305"/>
    </location>
</feature>
<dbReference type="InterPro" id="IPR036589">
    <property type="entry name" value="HCY_dom_sf"/>
</dbReference>
<dbReference type="GO" id="GO:0046653">
    <property type="term" value="P:tetrahydrofolate metabolic process"/>
    <property type="evidence" value="ECO:0007669"/>
    <property type="project" value="TreeGrafter"/>
</dbReference>
<keyword evidence="5 7" id="KW-0479">Metal-binding</keyword>